<dbReference type="Pfam" id="PF14147">
    <property type="entry name" value="Spore_YhaL"/>
    <property type="match status" value="1"/>
</dbReference>
<dbReference type="RefSeq" id="WP_057763671.1">
    <property type="nucleotide sequence ID" value="NZ_CP183326.1"/>
</dbReference>
<comment type="caution">
    <text evidence="2">The sequence shown here is derived from an EMBL/GenBank/DDBJ whole genome shotgun (WGS) entry which is preliminary data.</text>
</comment>
<evidence type="ECO:0000313" key="3">
    <source>
        <dbReference type="Proteomes" id="UP000293846"/>
    </source>
</evidence>
<organism evidence="2 3">
    <name type="scientific">Cytobacillus praedii</name>
    <dbReference type="NCBI Taxonomy" id="1742358"/>
    <lineage>
        <taxon>Bacteria</taxon>
        <taxon>Bacillati</taxon>
        <taxon>Bacillota</taxon>
        <taxon>Bacilli</taxon>
        <taxon>Bacillales</taxon>
        <taxon>Bacillaceae</taxon>
        <taxon>Cytobacillus</taxon>
    </lineage>
</organism>
<reference evidence="2 3" key="1">
    <citation type="submission" date="2019-03" db="EMBL/GenBank/DDBJ databases">
        <authorList>
            <person name="Jensen L."/>
            <person name="Storgaard J."/>
            <person name="Sulaj E."/>
            <person name="Schramm A."/>
            <person name="Marshall I.P.G."/>
        </authorList>
    </citation>
    <scope>NUCLEOTIDE SEQUENCE [LARGE SCALE GENOMIC DNA]</scope>
    <source>
        <strain evidence="2 3">2017H2G3</strain>
    </source>
</reference>
<gene>
    <name evidence="2" type="ORF">E0Y62_06820</name>
</gene>
<dbReference type="OrthoDB" id="2454520at2"/>
<keyword evidence="1" id="KW-0812">Transmembrane</keyword>
<accession>A0A4R1AY86</accession>
<sequence>MKLLTIPFWAYFVVAGILLSAYMAFRTGKEERKVENESIELEGRVYMERIQKEKEARRGV</sequence>
<keyword evidence="1" id="KW-1133">Transmembrane helix</keyword>
<evidence type="ECO:0000256" key="1">
    <source>
        <dbReference type="SAM" id="Phobius"/>
    </source>
</evidence>
<feature type="transmembrane region" description="Helical" evidence="1">
    <location>
        <begin position="6"/>
        <end position="25"/>
    </location>
</feature>
<evidence type="ECO:0000313" key="2">
    <source>
        <dbReference type="EMBL" id="TCJ04928.1"/>
    </source>
</evidence>
<keyword evidence="3" id="KW-1185">Reference proteome</keyword>
<keyword evidence="1" id="KW-0472">Membrane</keyword>
<dbReference type="Proteomes" id="UP000293846">
    <property type="component" value="Unassembled WGS sequence"/>
</dbReference>
<name>A0A4R1AY86_9BACI</name>
<dbReference type="EMBL" id="SJTH01000006">
    <property type="protein sequence ID" value="TCJ04928.1"/>
    <property type="molecule type" value="Genomic_DNA"/>
</dbReference>
<dbReference type="STRING" id="1742358.GCA_001439605_01049"/>
<dbReference type="InterPro" id="IPR025428">
    <property type="entry name" value="Spore_YhaL"/>
</dbReference>
<proteinExistence type="predicted"/>
<protein>
    <submittedName>
        <fullName evidence="2">SigE-dependent sporulation protein</fullName>
    </submittedName>
</protein>
<dbReference type="AlphaFoldDB" id="A0A4R1AY86"/>